<dbReference type="InterPro" id="IPR049945">
    <property type="entry name" value="AAA_22"/>
</dbReference>
<dbReference type="GO" id="GO:0016887">
    <property type="term" value="F:ATP hydrolysis activity"/>
    <property type="evidence" value="ECO:0007669"/>
    <property type="project" value="InterPro"/>
</dbReference>
<dbReference type="KEGG" id="mbd:MEBOL_004384"/>
<feature type="domain" description="ORC1/DEAH AAA+ ATPase" evidence="1">
    <location>
        <begin position="47"/>
        <end position="180"/>
    </location>
</feature>
<dbReference type="SUPFAM" id="SSF52540">
    <property type="entry name" value="P-loop containing nucleoside triphosphate hydrolases"/>
    <property type="match status" value="1"/>
</dbReference>
<dbReference type="Pfam" id="PF13401">
    <property type="entry name" value="AAA_22"/>
    <property type="match status" value="1"/>
</dbReference>
<proteinExistence type="predicted"/>
<protein>
    <recommendedName>
        <fullName evidence="1">ORC1/DEAH AAA+ ATPase domain-containing protein</fullName>
    </recommendedName>
</protein>
<keyword evidence="3" id="KW-1185">Reference proteome</keyword>
<dbReference type="AlphaFoldDB" id="A0A250IIC2"/>
<dbReference type="PANTHER" id="PTHR34301">
    <property type="entry name" value="DNA-BINDING PROTEIN-RELATED"/>
    <property type="match status" value="1"/>
</dbReference>
<evidence type="ECO:0000313" key="3">
    <source>
        <dbReference type="Proteomes" id="UP000217289"/>
    </source>
</evidence>
<sequence length="382" mass="42413">MPLTPEIQEKLHIAFRPHAPIDNPDDFQGREVERERVESAIVAPGLHVVIFGERGAGKTSLANVATSKKNPIKVFCEKSFSFTALCRSVLLKFAEKDPNRFIFDAKTQNIRAGGINLDLSASNFSADDFRALLPVGPILIVVDEIDRIQDQDTISRLAELCKNLSTNRPDVKLVLIGVAETADEILRGHTSNVRNFRQIALERMSESELSKIIAHGELVLGLQFDGIVKKRLVEVSDKLPYYVHLIAVSTAEQALKRGSQRVEVADFELGIKIAARDCDAELSSTYEAAIPSVRESEIYRRIVWAVSEGNARVSPTAAITQKVNLIASKENDEPVTTQAVGAALKKLITADRRAILTKEQNGLYRFSNPLMRGYVRLIRETR</sequence>
<organism evidence="2 3">
    <name type="scientific">Melittangium boletus DSM 14713</name>
    <dbReference type="NCBI Taxonomy" id="1294270"/>
    <lineage>
        <taxon>Bacteria</taxon>
        <taxon>Pseudomonadati</taxon>
        <taxon>Myxococcota</taxon>
        <taxon>Myxococcia</taxon>
        <taxon>Myxococcales</taxon>
        <taxon>Cystobacterineae</taxon>
        <taxon>Archangiaceae</taxon>
        <taxon>Melittangium</taxon>
    </lineage>
</organism>
<accession>A0A250IIC2</accession>
<dbReference type="PANTHER" id="PTHR34301:SF8">
    <property type="entry name" value="ATPASE DOMAIN-CONTAINING PROTEIN"/>
    <property type="match status" value="1"/>
</dbReference>
<dbReference type="Gene3D" id="3.40.50.300">
    <property type="entry name" value="P-loop containing nucleotide triphosphate hydrolases"/>
    <property type="match status" value="1"/>
</dbReference>
<name>A0A250IIC2_9BACT</name>
<evidence type="ECO:0000259" key="1">
    <source>
        <dbReference type="Pfam" id="PF13401"/>
    </source>
</evidence>
<dbReference type="OrthoDB" id="1489171at2"/>
<evidence type="ECO:0000313" key="2">
    <source>
        <dbReference type="EMBL" id="ATB30922.1"/>
    </source>
</evidence>
<dbReference type="Proteomes" id="UP000217289">
    <property type="component" value="Chromosome"/>
</dbReference>
<dbReference type="InterPro" id="IPR027417">
    <property type="entry name" value="P-loop_NTPase"/>
</dbReference>
<gene>
    <name evidence="2" type="ORF">MEBOL_004384</name>
</gene>
<dbReference type="RefSeq" id="WP_095979315.1">
    <property type="nucleotide sequence ID" value="NZ_CP022163.1"/>
</dbReference>
<reference evidence="2 3" key="1">
    <citation type="submission" date="2017-06" db="EMBL/GenBank/DDBJ databases">
        <authorList>
            <person name="Kim H.J."/>
            <person name="Triplett B.A."/>
        </authorList>
    </citation>
    <scope>NUCLEOTIDE SEQUENCE [LARGE SCALE GENOMIC DNA]</scope>
    <source>
        <strain evidence="2 3">DSM 14713</strain>
    </source>
</reference>
<dbReference type="EMBL" id="CP022163">
    <property type="protein sequence ID" value="ATB30922.1"/>
    <property type="molecule type" value="Genomic_DNA"/>
</dbReference>